<evidence type="ECO:0000259" key="1">
    <source>
        <dbReference type="Pfam" id="PF14832"/>
    </source>
</evidence>
<dbReference type="Proteomes" id="UP001338125">
    <property type="component" value="Unassembled WGS sequence"/>
</dbReference>
<reference evidence="2 3" key="1">
    <citation type="submission" date="2024-01" db="EMBL/GenBank/DDBJ databases">
        <title>Complete genome of Cladobotryum mycophilum ATHUM6906.</title>
        <authorList>
            <person name="Christinaki A.C."/>
            <person name="Myridakis A.I."/>
            <person name="Kouvelis V.N."/>
        </authorList>
    </citation>
    <scope>NUCLEOTIDE SEQUENCE [LARGE SCALE GENOMIC DNA]</scope>
    <source>
        <strain evidence="2 3">ATHUM6906</strain>
    </source>
</reference>
<evidence type="ECO:0000313" key="3">
    <source>
        <dbReference type="Proteomes" id="UP001338125"/>
    </source>
</evidence>
<comment type="caution">
    <text evidence="2">The sequence shown here is derived from an EMBL/GenBank/DDBJ whole genome shotgun (WGS) entry which is preliminary data.</text>
</comment>
<dbReference type="Pfam" id="PF14832">
    <property type="entry name" value="Tautomerase_3"/>
    <property type="match status" value="1"/>
</dbReference>
<accession>A0ABR0SFR4</accession>
<feature type="domain" description="Tautomerase cis-CaaD-like" evidence="1">
    <location>
        <begin position="1"/>
        <end position="134"/>
    </location>
</feature>
<dbReference type="EMBL" id="JAVFKD010000014">
    <property type="protein sequence ID" value="KAK5991012.1"/>
    <property type="molecule type" value="Genomic_DNA"/>
</dbReference>
<dbReference type="Gene3D" id="3.30.429.10">
    <property type="entry name" value="Macrophage Migration Inhibitory Factor"/>
    <property type="match status" value="1"/>
</dbReference>
<keyword evidence="3" id="KW-1185">Reference proteome</keyword>
<dbReference type="InterPro" id="IPR014347">
    <property type="entry name" value="Tautomerase/MIF_sf"/>
</dbReference>
<name>A0ABR0SFR4_9HYPO</name>
<evidence type="ECO:0000313" key="2">
    <source>
        <dbReference type="EMBL" id="KAK5991012.1"/>
    </source>
</evidence>
<sequence>MPLYDIEHVIPLTLEQQTSIAQAFTATHAKRFKTPSFFINVRFTDASTQVVFRGGVLRKYNRAILRTRTGEGRPSDLYNEHCRDLIRLWAEMVRSEGERELRTVWVLGALTTAVEDGFERPKVGEEIEWLKKNKDEFRRLAEAGDEDMQGLMEELRTRPEFADV</sequence>
<dbReference type="InterPro" id="IPR028116">
    <property type="entry name" value="Cis-CaaD-like"/>
</dbReference>
<protein>
    <recommendedName>
        <fullName evidence="1">Tautomerase cis-CaaD-like domain-containing protein</fullName>
    </recommendedName>
</protein>
<proteinExistence type="predicted"/>
<organism evidence="2 3">
    <name type="scientific">Cladobotryum mycophilum</name>
    <dbReference type="NCBI Taxonomy" id="491253"/>
    <lineage>
        <taxon>Eukaryota</taxon>
        <taxon>Fungi</taxon>
        <taxon>Dikarya</taxon>
        <taxon>Ascomycota</taxon>
        <taxon>Pezizomycotina</taxon>
        <taxon>Sordariomycetes</taxon>
        <taxon>Hypocreomycetidae</taxon>
        <taxon>Hypocreales</taxon>
        <taxon>Hypocreaceae</taxon>
        <taxon>Cladobotryum</taxon>
    </lineage>
</organism>
<gene>
    <name evidence="2" type="ORF">PT974_09287</name>
</gene>